<evidence type="ECO:0000256" key="1">
    <source>
        <dbReference type="SAM" id="Phobius"/>
    </source>
</evidence>
<dbReference type="RefSeq" id="WP_262397480.1">
    <property type="nucleotide sequence ID" value="NZ_JACRTC010000003.1"/>
</dbReference>
<accession>A0A926EDV2</accession>
<evidence type="ECO:0000313" key="3">
    <source>
        <dbReference type="Proteomes" id="UP000660861"/>
    </source>
</evidence>
<keyword evidence="1" id="KW-1133">Transmembrane helix</keyword>
<keyword evidence="1" id="KW-0812">Transmembrane</keyword>
<dbReference type="Proteomes" id="UP000660861">
    <property type="component" value="Unassembled WGS sequence"/>
</dbReference>
<proteinExistence type="predicted"/>
<protein>
    <submittedName>
        <fullName evidence="2">Uncharacterized protein</fullName>
    </submittedName>
</protein>
<dbReference type="AlphaFoldDB" id="A0A926EDV2"/>
<reference evidence="2" key="1">
    <citation type="submission" date="2020-08" db="EMBL/GenBank/DDBJ databases">
        <title>Genome public.</title>
        <authorList>
            <person name="Liu C."/>
            <person name="Sun Q."/>
        </authorList>
    </citation>
    <scope>NUCLEOTIDE SEQUENCE</scope>
    <source>
        <strain evidence="2">NSJ-54</strain>
    </source>
</reference>
<comment type="caution">
    <text evidence="2">The sequence shown here is derived from an EMBL/GenBank/DDBJ whole genome shotgun (WGS) entry which is preliminary data.</text>
</comment>
<sequence length="48" mass="5656">MVPREKLKFLTVVLSIFSLVGSVAYIAYRLANERAYREKWRDYNDCGI</sequence>
<dbReference type="EMBL" id="JACRTC010000003">
    <property type="protein sequence ID" value="MBC8570384.1"/>
    <property type="molecule type" value="Genomic_DNA"/>
</dbReference>
<keyword evidence="1" id="KW-0472">Membrane</keyword>
<name>A0A926EDV2_9FIRM</name>
<gene>
    <name evidence="2" type="ORF">H8709_06020</name>
</gene>
<feature type="transmembrane region" description="Helical" evidence="1">
    <location>
        <begin position="12"/>
        <end position="31"/>
    </location>
</feature>
<organism evidence="2 3">
    <name type="scientific">Zongyangia hominis</name>
    <dbReference type="NCBI Taxonomy" id="2763677"/>
    <lineage>
        <taxon>Bacteria</taxon>
        <taxon>Bacillati</taxon>
        <taxon>Bacillota</taxon>
        <taxon>Clostridia</taxon>
        <taxon>Eubacteriales</taxon>
        <taxon>Oscillospiraceae</taxon>
        <taxon>Zongyangia</taxon>
    </lineage>
</organism>
<evidence type="ECO:0000313" key="2">
    <source>
        <dbReference type="EMBL" id="MBC8570384.1"/>
    </source>
</evidence>
<keyword evidence="3" id="KW-1185">Reference proteome</keyword>